<evidence type="ECO:0008006" key="3">
    <source>
        <dbReference type="Google" id="ProtNLM"/>
    </source>
</evidence>
<keyword evidence="2" id="KW-1185">Reference proteome</keyword>
<sequence>MQLSVAETFSGTLRTLDSLLEKAADQGGKDADELMSARLAPDMYPLATQVCFAVYHALEIPHRLRGEPVPESVVAHVMAGLDPDNPGTLAAARARVADAIAILETAPAANPTPLGDAMVRIEQPNGTFAMTGEQYVRDWAMHQFYFHVMTAYAILRAAGIAIGKADYMPFARFKVA</sequence>
<name>A0A917DVJ4_9SPHN</name>
<reference evidence="1" key="2">
    <citation type="submission" date="2020-09" db="EMBL/GenBank/DDBJ databases">
        <authorList>
            <person name="Sun Q."/>
            <person name="Zhou Y."/>
        </authorList>
    </citation>
    <scope>NUCLEOTIDE SEQUENCE</scope>
    <source>
        <strain evidence="1">CGMCC 1.15360</strain>
    </source>
</reference>
<dbReference type="EMBL" id="BMIP01000006">
    <property type="protein sequence ID" value="GGD75204.1"/>
    <property type="molecule type" value="Genomic_DNA"/>
</dbReference>
<dbReference type="Gene3D" id="1.20.120.450">
    <property type="entry name" value="dinb family like domain"/>
    <property type="match status" value="1"/>
</dbReference>
<dbReference type="SUPFAM" id="SSF109854">
    <property type="entry name" value="DinB/YfiT-like putative metalloenzymes"/>
    <property type="match status" value="1"/>
</dbReference>
<dbReference type="OrthoDB" id="338237at2"/>
<accession>A0A917DVJ4</accession>
<proteinExistence type="predicted"/>
<dbReference type="Proteomes" id="UP000612349">
    <property type="component" value="Unassembled WGS sequence"/>
</dbReference>
<comment type="caution">
    <text evidence="1">The sequence shown here is derived from an EMBL/GenBank/DDBJ whole genome shotgun (WGS) entry which is preliminary data.</text>
</comment>
<gene>
    <name evidence="1" type="ORF">GCM10010990_26020</name>
</gene>
<dbReference type="InterPro" id="IPR034660">
    <property type="entry name" value="DinB/YfiT-like"/>
</dbReference>
<dbReference type="InterPro" id="IPR018531">
    <property type="entry name" value="DUF1993"/>
</dbReference>
<reference evidence="1" key="1">
    <citation type="journal article" date="2014" name="Int. J. Syst. Evol. Microbiol.">
        <title>Complete genome sequence of Corynebacterium casei LMG S-19264T (=DSM 44701T), isolated from a smear-ripened cheese.</title>
        <authorList>
            <consortium name="US DOE Joint Genome Institute (JGI-PGF)"/>
            <person name="Walter F."/>
            <person name="Albersmeier A."/>
            <person name="Kalinowski J."/>
            <person name="Ruckert C."/>
        </authorList>
    </citation>
    <scope>NUCLEOTIDE SEQUENCE</scope>
    <source>
        <strain evidence="1">CGMCC 1.15360</strain>
    </source>
</reference>
<dbReference type="PANTHER" id="PTHR36922:SF1">
    <property type="entry name" value="DUF1993 DOMAIN-CONTAINING PROTEIN"/>
    <property type="match status" value="1"/>
</dbReference>
<organism evidence="1 2">
    <name type="scientific">Croceicoccus mobilis</name>
    <dbReference type="NCBI Taxonomy" id="1703339"/>
    <lineage>
        <taxon>Bacteria</taxon>
        <taxon>Pseudomonadati</taxon>
        <taxon>Pseudomonadota</taxon>
        <taxon>Alphaproteobacteria</taxon>
        <taxon>Sphingomonadales</taxon>
        <taxon>Erythrobacteraceae</taxon>
        <taxon>Croceicoccus</taxon>
    </lineage>
</organism>
<dbReference type="RefSeq" id="WP_066769862.1">
    <property type="nucleotide sequence ID" value="NZ_BMIP01000006.1"/>
</dbReference>
<evidence type="ECO:0000313" key="1">
    <source>
        <dbReference type="EMBL" id="GGD75204.1"/>
    </source>
</evidence>
<evidence type="ECO:0000313" key="2">
    <source>
        <dbReference type="Proteomes" id="UP000612349"/>
    </source>
</evidence>
<dbReference type="Pfam" id="PF09351">
    <property type="entry name" value="DUF1993"/>
    <property type="match status" value="1"/>
</dbReference>
<dbReference type="PANTHER" id="PTHR36922">
    <property type="entry name" value="BLL2446 PROTEIN"/>
    <property type="match status" value="1"/>
</dbReference>
<protein>
    <recommendedName>
        <fullName evidence="3">DUF1993 domain-containing protein</fullName>
    </recommendedName>
</protein>
<dbReference type="AlphaFoldDB" id="A0A917DVJ4"/>